<dbReference type="InterPro" id="IPR051829">
    <property type="entry name" value="Multiheme_Cytochr_ET"/>
</dbReference>
<dbReference type="InterPro" id="IPR036280">
    <property type="entry name" value="Multihaem_cyt_sf"/>
</dbReference>
<gene>
    <name evidence="4" type="ORF">MNBD_GAMMA09-813</name>
</gene>
<evidence type="ECO:0000259" key="3">
    <source>
        <dbReference type="Pfam" id="PF09699"/>
    </source>
</evidence>
<feature type="domain" description="Doubled CXXCH motif" evidence="3">
    <location>
        <begin position="519"/>
        <end position="560"/>
    </location>
</feature>
<dbReference type="SUPFAM" id="SSF48695">
    <property type="entry name" value="Multiheme cytochromes"/>
    <property type="match status" value="4"/>
</dbReference>
<dbReference type="AlphaFoldDB" id="A0A3B0X544"/>
<name>A0A3B0X544_9ZZZZ</name>
<dbReference type="GO" id="GO:0016491">
    <property type="term" value="F:oxidoreductase activity"/>
    <property type="evidence" value="ECO:0007669"/>
    <property type="project" value="TreeGrafter"/>
</dbReference>
<feature type="domain" description="Doubled CXXCH motif" evidence="3">
    <location>
        <begin position="214"/>
        <end position="248"/>
    </location>
</feature>
<sequence length="1053" mass="117030">MFYINKQIRKKNNLKLQKLFFILLIFFTLHTQAAMRSPSANRECASCHIMWLTEFKRQDVKTLIPYDPKPVMNSGKQDIASSEPICFSCHDGFVLDSRFLWEENKHAHPVGQKPSKKIQIPLVDGKNLFPLNDEGRMYCGTCHSAHGVDWSQKKTAVFMRVANENGQLCMACHKDKINGPKTGFHPLKRKIQKLLDKPPQHLMDAGARFAHDGEVICQSCHIPHAAPEKKLLLVKNDKSQLCGECHQSRYAKNRQHAGELHTHPVNIKPQNAEVPDDLLKLGGKLGSDGEVICQTCHRPHDAQPNTSLLVKENIRDSLCQDCHKDKRRVLDSKHDMRLVAKDSQNIRKQIAGESGPCSACHVPHKGTGPKMWARKRDLTQDPMASLCLSCHKKEGLAKKHTVGKYSHPVGAPVNKLKHAVALPTFNDNGFKWQDVEQGKVSCASCHNPHQWDPNDKNNNAEPGDKGNSSNRFLRIANTGPELNLCKACHKDKWSISNTKHDMNRMEPDAENILGQTVSESGMCGSCHLVHNAKGNRLWARADLTGANTGFVACLGCHNEKGLASKKTPGAHSHPINVDIKNLGITVINGQWSSSQENPVNPDSITGGAPIPLPLYNSEGRPVAENGQVGCGSCHDPHNWSTAKTTSSDRSTKPYKLEGNTANSFLRIPDQGLSRLCVNCHIEKKSVYFTKHDLTDQLGKDSTQLKENRGNNSQHLSGPCTACHRPHNAKGSAALWTRNKGPGKTAIAALCTDCHKKDGMAENRLPGEHTHPLGVDINKLPQNPQSRDKRIPTFNHKGERVNNGQVDCASCHNPHRWDPDNINNRSLPMLTENGDPSNSFLRLSANKNSKLCLSCHADKKTIIGTDHDLKHTAPGASNVLQQEESVSGLCGQCHIPHKATEDAYLWARQTGPGNDPIEKRCRSCHNPEGFAAHKNPEQAKHPQQIKIWSTETRKAMHPDKELPDTPVFNKKGKRSNFGSITCASCHNPHKWSATDKNPRKIKTGENPEGDALTSFLRTRNSENIVCSECHGADAIYRYKYFHSKSTHEKHLLFK</sequence>
<evidence type="ECO:0000313" key="4">
    <source>
        <dbReference type="EMBL" id="VAW63435.1"/>
    </source>
</evidence>
<protein>
    <recommendedName>
        <fullName evidence="3">Doubled CXXCH motif domain-containing protein</fullName>
    </recommendedName>
</protein>
<dbReference type="Pfam" id="PF09699">
    <property type="entry name" value="Paired_CXXCH_1"/>
    <property type="match status" value="6"/>
</dbReference>
<accession>A0A3B0X544</accession>
<reference evidence="4" key="1">
    <citation type="submission" date="2018-06" db="EMBL/GenBank/DDBJ databases">
        <authorList>
            <person name="Zhirakovskaya E."/>
        </authorList>
    </citation>
    <scope>NUCLEOTIDE SEQUENCE</scope>
</reference>
<dbReference type="Gene3D" id="1.10.1130.10">
    <property type="entry name" value="Flavocytochrome C3, Chain A"/>
    <property type="match status" value="6"/>
</dbReference>
<feature type="compositionally biased region" description="Basic and acidic residues" evidence="2">
    <location>
        <begin position="785"/>
        <end position="798"/>
    </location>
</feature>
<dbReference type="PANTHER" id="PTHR35038:SF6">
    <property type="entry name" value="SURFACE LOCALIZED DECAHEME CYTOCHROME C LIPOPROTEIN"/>
    <property type="match status" value="1"/>
</dbReference>
<feature type="domain" description="Doubled CXXCH motif" evidence="3">
    <location>
        <begin position="138"/>
        <end position="176"/>
    </location>
</feature>
<feature type="compositionally biased region" description="Polar residues" evidence="2">
    <location>
        <begin position="456"/>
        <end position="471"/>
    </location>
</feature>
<feature type="domain" description="Doubled CXXCH motif" evidence="3">
    <location>
        <begin position="293"/>
        <end position="327"/>
    </location>
</feature>
<evidence type="ECO:0000256" key="2">
    <source>
        <dbReference type="SAM" id="MobiDB-lite"/>
    </source>
</evidence>
<feature type="region of interest" description="Disordered" evidence="2">
    <location>
        <begin position="765"/>
        <end position="798"/>
    </location>
</feature>
<feature type="domain" description="Doubled CXXCH motif" evidence="3">
    <location>
        <begin position="717"/>
        <end position="757"/>
    </location>
</feature>
<dbReference type="EMBL" id="UOFI01000041">
    <property type="protein sequence ID" value="VAW63435.1"/>
    <property type="molecule type" value="Genomic_DNA"/>
</dbReference>
<organism evidence="4">
    <name type="scientific">hydrothermal vent metagenome</name>
    <dbReference type="NCBI Taxonomy" id="652676"/>
    <lineage>
        <taxon>unclassified sequences</taxon>
        <taxon>metagenomes</taxon>
        <taxon>ecological metagenomes</taxon>
    </lineage>
</organism>
<dbReference type="PANTHER" id="PTHR35038">
    <property type="entry name" value="DISSIMILATORY SULFITE REDUCTASE SIRA"/>
    <property type="match status" value="1"/>
</dbReference>
<evidence type="ECO:0000256" key="1">
    <source>
        <dbReference type="ARBA" id="ARBA00022729"/>
    </source>
</evidence>
<feature type="region of interest" description="Disordered" evidence="2">
    <location>
        <begin position="449"/>
        <end position="471"/>
    </location>
</feature>
<proteinExistence type="predicted"/>
<keyword evidence="1" id="KW-0732">Signal</keyword>
<dbReference type="InterPro" id="IPR010177">
    <property type="entry name" value="Paired_CXXCH_1"/>
</dbReference>
<dbReference type="NCBIfam" id="TIGR01905">
    <property type="entry name" value="paired_CXXCH_1"/>
    <property type="match status" value="1"/>
</dbReference>
<feature type="domain" description="Doubled CXXCH motif" evidence="3">
    <location>
        <begin position="354"/>
        <end position="394"/>
    </location>
</feature>